<dbReference type="RefSeq" id="WP_153446896.1">
    <property type="nucleotide sequence ID" value="NZ_CP045699.1"/>
</dbReference>
<reference evidence="2 3" key="1">
    <citation type="submission" date="2019-10" db="EMBL/GenBank/DDBJ databases">
        <title>Vibrio sp. nov., isolated from Coralline algae surface.</title>
        <authorList>
            <person name="Geng Y."/>
            <person name="Zhang X."/>
        </authorList>
    </citation>
    <scope>NUCLEOTIDE SEQUENCE [LARGE SCALE GENOMIC DNA]</scope>
    <source>
        <strain evidence="2 3">SM1977</strain>
    </source>
</reference>
<proteinExistence type="predicted"/>
<keyword evidence="3" id="KW-1185">Reference proteome</keyword>
<protein>
    <submittedName>
        <fullName evidence="2">3'-5' exoribonuclease</fullName>
    </submittedName>
</protein>
<organism evidence="2 3">
    <name type="scientific">Vibrio algicola</name>
    <dbReference type="NCBI Taxonomy" id="2662262"/>
    <lineage>
        <taxon>Bacteria</taxon>
        <taxon>Pseudomonadati</taxon>
        <taxon>Pseudomonadota</taxon>
        <taxon>Gammaproteobacteria</taxon>
        <taxon>Vibrionales</taxon>
        <taxon>Vibrionaceae</taxon>
        <taxon>Vibrio</taxon>
    </lineage>
</organism>
<feature type="domain" description="3'-5' exoribonuclease Rv2179c-like" evidence="1">
    <location>
        <begin position="3"/>
        <end position="179"/>
    </location>
</feature>
<dbReference type="SUPFAM" id="SSF53098">
    <property type="entry name" value="Ribonuclease H-like"/>
    <property type="match status" value="1"/>
</dbReference>
<dbReference type="InterPro" id="IPR036397">
    <property type="entry name" value="RNaseH_sf"/>
</dbReference>
<sequence length="187" mass="20901">MKKHIMLDLETMGNSSNAAIVSIGAVVFDPTTGDLGKEFECHIDLESAEKYGKIDGSTVKWWLQQSEEARKETFGKPDVSIGYALHQLNDWLTSIGKPKELAVWGNGAGFDNVILMNAYKATGVIPRFVHWNDLDVRTIVEMGKSILQIDPKKTMVRQGTHHSALNDAKFQAQYVSEIWMNFAEGDQ</sequence>
<evidence type="ECO:0000313" key="2">
    <source>
        <dbReference type="EMBL" id="QGA64745.1"/>
    </source>
</evidence>
<accession>A0A5Q0TFP5</accession>
<gene>
    <name evidence="2" type="ORF">GFB47_04615</name>
</gene>
<evidence type="ECO:0000259" key="1">
    <source>
        <dbReference type="Pfam" id="PF16473"/>
    </source>
</evidence>
<dbReference type="Gene3D" id="3.30.420.10">
    <property type="entry name" value="Ribonuclease H-like superfamily/Ribonuclease H"/>
    <property type="match status" value="1"/>
</dbReference>
<name>A0A5Q0TFP5_9VIBR</name>
<dbReference type="GO" id="GO:0003676">
    <property type="term" value="F:nucleic acid binding"/>
    <property type="evidence" value="ECO:0007669"/>
    <property type="project" value="InterPro"/>
</dbReference>
<dbReference type="AlphaFoldDB" id="A0A5Q0TFP5"/>
<dbReference type="Proteomes" id="UP000348942">
    <property type="component" value="Chromosome 1"/>
</dbReference>
<dbReference type="InterPro" id="IPR033390">
    <property type="entry name" value="Rv2179c-like"/>
</dbReference>
<dbReference type="EMBL" id="CP045699">
    <property type="protein sequence ID" value="QGA64745.1"/>
    <property type="molecule type" value="Genomic_DNA"/>
</dbReference>
<evidence type="ECO:0000313" key="3">
    <source>
        <dbReference type="Proteomes" id="UP000348942"/>
    </source>
</evidence>
<dbReference type="Pfam" id="PF16473">
    <property type="entry name" value="Rv2179c-like"/>
    <property type="match status" value="1"/>
</dbReference>
<dbReference type="InterPro" id="IPR012337">
    <property type="entry name" value="RNaseH-like_sf"/>
</dbReference>